<dbReference type="PANTHER" id="PTHR42714">
    <property type="entry name" value="TRNA MODIFICATION GTPASE GTPBP3"/>
    <property type="match status" value="1"/>
</dbReference>
<comment type="cofactor">
    <cofactor evidence="7">
        <name>K(+)</name>
        <dbReference type="ChEBI" id="CHEBI:29103"/>
    </cofactor>
    <text evidence="7">Binds 1 potassium ion per subunit.</text>
</comment>
<reference evidence="10" key="1">
    <citation type="journal article" date="2014" name="Int. J. Syst. Evol. Microbiol.">
        <title>Complete genome sequence of Corynebacterium casei LMG S-19264T (=DSM 44701T), isolated from a smear-ripened cheese.</title>
        <authorList>
            <consortium name="US DOE Joint Genome Institute (JGI-PGF)"/>
            <person name="Walter F."/>
            <person name="Albersmeier A."/>
            <person name="Kalinowski J."/>
            <person name="Ruckert C."/>
        </authorList>
    </citation>
    <scope>NUCLEOTIDE SEQUENCE</scope>
    <source>
        <strain evidence="10">KCTC 42651</strain>
    </source>
</reference>
<comment type="caution">
    <text evidence="7">Lacks conserved residue(s) required for the propagation of feature annotation.</text>
</comment>
<dbReference type="GO" id="GO:0030488">
    <property type="term" value="P:tRNA methylation"/>
    <property type="evidence" value="ECO:0007669"/>
    <property type="project" value="TreeGrafter"/>
</dbReference>
<comment type="similarity">
    <text evidence="1 7 8">Belongs to the TRAFAC class TrmE-Era-EngA-EngB-Septin-like GTPase superfamily. TrmE GTPase family.</text>
</comment>
<keyword evidence="11" id="KW-1185">Reference proteome</keyword>
<dbReference type="Gene3D" id="1.20.120.430">
    <property type="entry name" value="tRNA modification GTPase MnmE domain 2"/>
    <property type="match status" value="1"/>
</dbReference>
<feature type="binding site" evidence="7">
    <location>
        <position position="236"/>
    </location>
    <ligand>
        <name>Mg(2+)</name>
        <dbReference type="ChEBI" id="CHEBI:18420"/>
    </ligand>
</feature>
<evidence type="ECO:0000256" key="4">
    <source>
        <dbReference type="ARBA" id="ARBA00022801"/>
    </source>
</evidence>
<accession>A0A918XMU2</accession>
<dbReference type="Proteomes" id="UP000630353">
    <property type="component" value="Unassembled WGS sequence"/>
</dbReference>
<dbReference type="InterPro" id="IPR005225">
    <property type="entry name" value="Small_GTP-bd"/>
</dbReference>
<dbReference type="InterPro" id="IPR025867">
    <property type="entry name" value="MnmE_helical"/>
</dbReference>
<dbReference type="GO" id="GO:0003924">
    <property type="term" value="F:GTPase activity"/>
    <property type="evidence" value="ECO:0007669"/>
    <property type="project" value="UniProtKB-UniRule"/>
</dbReference>
<dbReference type="Pfam" id="PF10396">
    <property type="entry name" value="TrmE_N"/>
    <property type="match status" value="1"/>
</dbReference>
<organism evidence="10 11">
    <name type="scientific">Thalassobaculum fulvum</name>
    <dbReference type="NCBI Taxonomy" id="1633335"/>
    <lineage>
        <taxon>Bacteria</taxon>
        <taxon>Pseudomonadati</taxon>
        <taxon>Pseudomonadota</taxon>
        <taxon>Alphaproteobacteria</taxon>
        <taxon>Rhodospirillales</taxon>
        <taxon>Thalassobaculaceae</taxon>
        <taxon>Thalassobaculum</taxon>
    </lineage>
</organism>
<dbReference type="GO" id="GO:0005525">
    <property type="term" value="F:GTP binding"/>
    <property type="evidence" value="ECO:0007669"/>
    <property type="project" value="UniProtKB-UniRule"/>
</dbReference>
<gene>
    <name evidence="7 10" type="primary">mnmE</name>
    <name evidence="7" type="synonym">trmE</name>
    <name evidence="10" type="ORF">GCM10017083_01790</name>
</gene>
<evidence type="ECO:0000259" key="9">
    <source>
        <dbReference type="PROSITE" id="PS51709"/>
    </source>
</evidence>
<dbReference type="Gene3D" id="3.40.50.300">
    <property type="entry name" value="P-loop containing nucleotide triphosphate hydrolases"/>
    <property type="match status" value="1"/>
</dbReference>
<dbReference type="CDD" id="cd04164">
    <property type="entry name" value="trmE"/>
    <property type="match status" value="1"/>
</dbReference>
<dbReference type="Pfam" id="PF01926">
    <property type="entry name" value="MMR_HSR1"/>
    <property type="match status" value="1"/>
</dbReference>
<evidence type="ECO:0000256" key="8">
    <source>
        <dbReference type="RuleBase" id="RU003313"/>
    </source>
</evidence>
<reference evidence="10" key="2">
    <citation type="submission" date="2020-09" db="EMBL/GenBank/DDBJ databases">
        <authorList>
            <person name="Sun Q."/>
            <person name="Kim S."/>
        </authorList>
    </citation>
    <scope>NUCLEOTIDE SEQUENCE</scope>
    <source>
        <strain evidence="10">KCTC 42651</strain>
    </source>
</reference>
<dbReference type="Pfam" id="PF12631">
    <property type="entry name" value="MnmE_helical"/>
    <property type="match status" value="1"/>
</dbReference>
<feature type="binding site" evidence="7">
    <location>
        <position position="28"/>
    </location>
    <ligand>
        <name>(6S)-5-formyl-5,6,7,8-tetrahydrofolate</name>
        <dbReference type="ChEBI" id="CHEBI:57457"/>
    </ligand>
</feature>
<keyword evidence="5 7" id="KW-0630">Potassium</keyword>
<keyword evidence="3 7" id="KW-0547">Nucleotide-binding</keyword>
<dbReference type="NCBIfam" id="TIGR00450">
    <property type="entry name" value="mnmE_trmE_thdF"/>
    <property type="match status" value="1"/>
</dbReference>
<comment type="function">
    <text evidence="7">Exhibits a very high intrinsic GTPase hydrolysis rate. Involved in the addition of a carboxymethylaminomethyl (cmnm) group at the wobble position (U34) of certain tRNAs, forming tRNA-cmnm(5)s(2)U34.</text>
</comment>
<evidence type="ECO:0000256" key="7">
    <source>
        <dbReference type="HAMAP-Rule" id="MF_00379"/>
    </source>
</evidence>
<dbReference type="AlphaFoldDB" id="A0A918XMU2"/>
<sequence length="447" mass="47457">MTATDDGDGDSIVAVATAPGRAGVAVIRLSGPAARPTLAALAGRIPEPRRLTRALIRHPVSTEPLDDALVALFPGPASFTGEDVAEFHVHGGRAVPAAVLAALLGLPGVRPAEPGEFTRRAFLNDRIDLTAAEGILDLIDAETEAQRRQALRQASGGLAAVYEAWRGELVTAMARLEAWIDFPDEDLPGDVLDAVLDGLGRLTGDFQRHLADSQRGERLREGLRIAIVGPPNAGKSSLLNWLAKRDVAIVSATAGTTRDVLEVYLDINGYPATVADTAGLRETADSVEQEGVRRALARAEDADLRLLVVDWSAGADARAGVDRWLGADTIAVANKIDRGGTPPEPWIPVSVTTGAGLDRLIERLGGELEARMAVRETPALTRERHRHAVGQAGEAVDRAIDGLRAGIPLELPAEDLRLAARMLGRITGKVDVEEILDAVFREFCVGK</sequence>
<evidence type="ECO:0000313" key="11">
    <source>
        <dbReference type="Proteomes" id="UP000630353"/>
    </source>
</evidence>
<keyword evidence="6 7" id="KW-0342">GTP-binding</keyword>
<dbReference type="Gene3D" id="3.30.1360.120">
    <property type="entry name" value="Probable tRNA modification gtpase trme, domain 1"/>
    <property type="match status" value="1"/>
</dbReference>
<keyword evidence="7" id="KW-0963">Cytoplasm</keyword>
<protein>
    <recommendedName>
        <fullName evidence="7">tRNA modification GTPase MnmE</fullName>
        <ecNumber evidence="7">3.6.-.-</ecNumber>
    </recommendedName>
</protein>
<dbReference type="EC" id="3.6.-.-" evidence="7"/>
<evidence type="ECO:0000256" key="6">
    <source>
        <dbReference type="ARBA" id="ARBA00023134"/>
    </source>
</evidence>
<dbReference type="PROSITE" id="PS51709">
    <property type="entry name" value="G_TRME"/>
    <property type="match status" value="1"/>
</dbReference>
<keyword evidence="7" id="KW-0479">Metal-binding</keyword>
<dbReference type="InterPro" id="IPR027417">
    <property type="entry name" value="P-loop_NTPase"/>
</dbReference>
<feature type="binding site" evidence="7">
    <location>
        <position position="126"/>
    </location>
    <ligand>
        <name>(6S)-5-formyl-5,6,7,8-tetrahydrofolate</name>
        <dbReference type="ChEBI" id="CHEBI:57457"/>
    </ligand>
</feature>
<proteinExistence type="inferred from homology"/>
<feature type="binding site" evidence="7">
    <location>
        <begin position="232"/>
        <end position="237"/>
    </location>
    <ligand>
        <name>GTP</name>
        <dbReference type="ChEBI" id="CHEBI:37565"/>
    </ligand>
</feature>
<feature type="binding site" evidence="7">
    <location>
        <position position="257"/>
    </location>
    <ligand>
        <name>Mg(2+)</name>
        <dbReference type="ChEBI" id="CHEBI:18420"/>
    </ligand>
</feature>
<dbReference type="InterPro" id="IPR027266">
    <property type="entry name" value="TrmE/GcvT-like"/>
</dbReference>
<comment type="caution">
    <text evidence="10">The sequence shown here is derived from an EMBL/GenBank/DDBJ whole genome shotgun (WGS) entry which is preliminary data.</text>
</comment>
<dbReference type="InterPro" id="IPR027368">
    <property type="entry name" value="MnmE_dom2"/>
</dbReference>
<keyword evidence="7" id="KW-0460">Magnesium</keyword>
<dbReference type="InterPro" id="IPR004520">
    <property type="entry name" value="GTPase_MnmE"/>
</dbReference>
<comment type="subcellular location">
    <subcellularLocation>
        <location evidence="7">Cytoplasm</location>
    </subcellularLocation>
</comment>
<keyword evidence="2 7" id="KW-0819">tRNA processing</keyword>
<comment type="subunit">
    <text evidence="7">Homodimer. Heterotetramer of two MnmE and two MnmG subunits.</text>
</comment>
<dbReference type="CDD" id="cd14858">
    <property type="entry name" value="TrmE_N"/>
    <property type="match status" value="1"/>
</dbReference>
<name>A0A918XMU2_9PROT</name>
<evidence type="ECO:0000256" key="2">
    <source>
        <dbReference type="ARBA" id="ARBA00022694"/>
    </source>
</evidence>
<dbReference type="GO" id="GO:0002098">
    <property type="term" value="P:tRNA wobble uridine modification"/>
    <property type="evidence" value="ECO:0007669"/>
    <property type="project" value="TreeGrafter"/>
</dbReference>
<dbReference type="SUPFAM" id="SSF52540">
    <property type="entry name" value="P-loop containing nucleoside triphosphate hydrolases"/>
    <property type="match status" value="1"/>
</dbReference>
<feature type="binding site" evidence="7">
    <location>
        <position position="86"/>
    </location>
    <ligand>
        <name>(6S)-5-formyl-5,6,7,8-tetrahydrofolate</name>
        <dbReference type="ChEBI" id="CHEBI:57457"/>
    </ligand>
</feature>
<dbReference type="NCBIfam" id="TIGR00231">
    <property type="entry name" value="small_GTP"/>
    <property type="match status" value="1"/>
</dbReference>
<dbReference type="InterPro" id="IPR018948">
    <property type="entry name" value="GTP-bd_TrmE_N"/>
</dbReference>
<dbReference type="RefSeq" id="WP_189987018.1">
    <property type="nucleotide sequence ID" value="NZ_BMZS01000001.1"/>
</dbReference>
<dbReference type="GO" id="GO:0046872">
    <property type="term" value="F:metal ion binding"/>
    <property type="evidence" value="ECO:0007669"/>
    <property type="project" value="UniProtKB-KW"/>
</dbReference>
<evidence type="ECO:0000256" key="1">
    <source>
        <dbReference type="ARBA" id="ARBA00011043"/>
    </source>
</evidence>
<evidence type="ECO:0000313" key="10">
    <source>
        <dbReference type="EMBL" id="GHD39669.1"/>
    </source>
</evidence>
<dbReference type="InterPro" id="IPR031168">
    <property type="entry name" value="G_TrmE"/>
</dbReference>
<dbReference type="InterPro" id="IPR006073">
    <property type="entry name" value="GTP-bd"/>
</dbReference>
<dbReference type="HAMAP" id="MF_00379">
    <property type="entry name" value="GTPase_MnmE"/>
    <property type="match status" value="1"/>
</dbReference>
<dbReference type="SUPFAM" id="SSF116878">
    <property type="entry name" value="TrmE connector domain"/>
    <property type="match status" value="1"/>
</dbReference>
<dbReference type="GO" id="GO:0005737">
    <property type="term" value="C:cytoplasm"/>
    <property type="evidence" value="ECO:0007669"/>
    <property type="project" value="UniProtKB-SubCell"/>
</dbReference>
<evidence type="ECO:0000256" key="5">
    <source>
        <dbReference type="ARBA" id="ARBA00022958"/>
    </source>
</evidence>
<dbReference type="FunFam" id="3.30.1360.120:FF:000007">
    <property type="entry name" value="tRNA modification GTPase GTPBP3, mitochondrial"/>
    <property type="match status" value="1"/>
</dbReference>
<feature type="binding site" evidence="7">
    <location>
        <begin position="276"/>
        <end position="279"/>
    </location>
    <ligand>
        <name>GTP</name>
        <dbReference type="ChEBI" id="CHEBI:37565"/>
    </ligand>
</feature>
<feature type="binding site" evidence="7">
    <location>
        <position position="447"/>
    </location>
    <ligand>
        <name>(6S)-5-formyl-5,6,7,8-tetrahydrofolate</name>
        <dbReference type="ChEBI" id="CHEBI:57457"/>
    </ligand>
</feature>
<keyword evidence="4 7" id="KW-0378">Hydrolase</keyword>
<dbReference type="PANTHER" id="PTHR42714:SF2">
    <property type="entry name" value="TRNA MODIFICATION GTPASE GTPBP3, MITOCHONDRIAL"/>
    <property type="match status" value="1"/>
</dbReference>
<feature type="binding site" evidence="7">
    <location>
        <begin position="251"/>
        <end position="257"/>
    </location>
    <ligand>
        <name>GTP</name>
        <dbReference type="ChEBI" id="CHEBI:37565"/>
    </ligand>
</feature>
<evidence type="ECO:0000256" key="3">
    <source>
        <dbReference type="ARBA" id="ARBA00022741"/>
    </source>
</evidence>
<dbReference type="EMBL" id="BMZS01000001">
    <property type="protein sequence ID" value="GHD39669.1"/>
    <property type="molecule type" value="Genomic_DNA"/>
</dbReference>
<dbReference type="NCBIfam" id="NF003661">
    <property type="entry name" value="PRK05291.1-3"/>
    <property type="match status" value="1"/>
</dbReference>
<feature type="domain" description="TrmE-type G" evidence="9">
    <location>
        <begin position="222"/>
        <end position="369"/>
    </location>
</feature>